<proteinExistence type="predicted"/>
<name>A0A8S4QRT2_9NEOP</name>
<accession>A0A8S4QRT2</accession>
<comment type="caution">
    <text evidence="1">The sequence shown here is derived from an EMBL/GenBank/DDBJ whole genome shotgun (WGS) entry which is preliminary data.</text>
</comment>
<organism evidence="1 2">
    <name type="scientific">Pararge aegeria aegeria</name>
    <dbReference type="NCBI Taxonomy" id="348720"/>
    <lineage>
        <taxon>Eukaryota</taxon>
        <taxon>Metazoa</taxon>
        <taxon>Ecdysozoa</taxon>
        <taxon>Arthropoda</taxon>
        <taxon>Hexapoda</taxon>
        <taxon>Insecta</taxon>
        <taxon>Pterygota</taxon>
        <taxon>Neoptera</taxon>
        <taxon>Endopterygota</taxon>
        <taxon>Lepidoptera</taxon>
        <taxon>Glossata</taxon>
        <taxon>Ditrysia</taxon>
        <taxon>Papilionoidea</taxon>
        <taxon>Nymphalidae</taxon>
        <taxon>Satyrinae</taxon>
        <taxon>Satyrini</taxon>
        <taxon>Parargina</taxon>
        <taxon>Pararge</taxon>
    </lineage>
</organism>
<gene>
    <name evidence="1" type="primary">jg25595</name>
    <name evidence="1" type="ORF">PAEG_LOCUS3775</name>
</gene>
<dbReference type="AlphaFoldDB" id="A0A8S4QRT2"/>
<sequence length="104" mass="11630">MTAAVVTTMMMTTEVLAMARDNSPSSSWKKHKYSVYDETTTAIVVTVMRCQVSNSAGRPVLESDVARRLRNVISRYDDMGVTDFCGANLNVHTVHKYCSNQYNT</sequence>
<evidence type="ECO:0000313" key="2">
    <source>
        <dbReference type="Proteomes" id="UP000838756"/>
    </source>
</evidence>
<keyword evidence="2" id="KW-1185">Reference proteome</keyword>
<reference evidence="1" key="1">
    <citation type="submission" date="2022-03" db="EMBL/GenBank/DDBJ databases">
        <authorList>
            <person name="Lindestad O."/>
        </authorList>
    </citation>
    <scope>NUCLEOTIDE SEQUENCE</scope>
</reference>
<protein>
    <submittedName>
        <fullName evidence="1">Jg25595 protein</fullName>
    </submittedName>
</protein>
<evidence type="ECO:0000313" key="1">
    <source>
        <dbReference type="EMBL" id="CAH2215689.1"/>
    </source>
</evidence>
<dbReference type="EMBL" id="CAKXAJ010012367">
    <property type="protein sequence ID" value="CAH2215689.1"/>
    <property type="molecule type" value="Genomic_DNA"/>
</dbReference>
<dbReference type="Proteomes" id="UP000838756">
    <property type="component" value="Unassembled WGS sequence"/>
</dbReference>